<dbReference type="PANTHER" id="PTHR43798">
    <property type="entry name" value="MONOACYLGLYCEROL LIPASE"/>
    <property type="match status" value="1"/>
</dbReference>
<dbReference type="InterPro" id="IPR050266">
    <property type="entry name" value="AB_hydrolase_sf"/>
</dbReference>
<dbReference type="Gene3D" id="3.40.50.1820">
    <property type="entry name" value="alpha/beta hydrolase"/>
    <property type="match status" value="1"/>
</dbReference>
<protein>
    <submittedName>
        <fullName evidence="2">Alpha/Beta hydrolase protein</fullName>
    </submittedName>
</protein>
<gene>
    <name evidence="2" type="ORF">B0J11DRAFT_510161</name>
</gene>
<dbReference type="InterPro" id="IPR029058">
    <property type="entry name" value="AB_hydrolase_fold"/>
</dbReference>
<dbReference type="GO" id="GO:0047372">
    <property type="term" value="F:monoacylglycerol lipase activity"/>
    <property type="evidence" value="ECO:0007669"/>
    <property type="project" value="TreeGrafter"/>
</dbReference>
<dbReference type="Proteomes" id="UP000700596">
    <property type="component" value="Unassembled WGS sequence"/>
</dbReference>
<comment type="caution">
    <text evidence="2">The sequence shown here is derived from an EMBL/GenBank/DDBJ whole genome shotgun (WGS) entry which is preliminary data.</text>
</comment>
<sequence>MDSFTKKTYMTSRSLTYAYYDSAPSKPLAAHKPTLLFLHGFPDNAHVWKDVVLHMRTLPHRIILPDLLGFGGTSKPTDPSVFKSNAMAADLAELLASEGASKIIVIGHDAGSFMAQRMWLWQPQLIVGVALLNVAYMPLFIEPFDLAAANAHFESATGYPRYTYWELFTADDGAKYEVEKTLSPERAPITVPTFFLGCSGDEVCLPEMIEESKEAGLVPNVTVKVIDCAHWCMMEKPDEVAQALHEFLSDM</sequence>
<evidence type="ECO:0000313" key="3">
    <source>
        <dbReference type="Proteomes" id="UP000700596"/>
    </source>
</evidence>
<evidence type="ECO:0000259" key="1">
    <source>
        <dbReference type="Pfam" id="PF12697"/>
    </source>
</evidence>
<dbReference type="OrthoDB" id="284184at2759"/>
<accession>A0A9P9DDX6</accession>
<dbReference type="AlphaFoldDB" id="A0A9P9DDX6"/>
<reference evidence="2" key="1">
    <citation type="journal article" date="2021" name="Nat. Commun.">
        <title>Genetic determinants of endophytism in the Arabidopsis root mycobiome.</title>
        <authorList>
            <person name="Mesny F."/>
            <person name="Miyauchi S."/>
            <person name="Thiergart T."/>
            <person name="Pickel B."/>
            <person name="Atanasova L."/>
            <person name="Karlsson M."/>
            <person name="Huettel B."/>
            <person name="Barry K.W."/>
            <person name="Haridas S."/>
            <person name="Chen C."/>
            <person name="Bauer D."/>
            <person name="Andreopoulos W."/>
            <person name="Pangilinan J."/>
            <person name="LaButti K."/>
            <person name="Riley R."/>
            <person name="Lipzen A."/>
            <person name="Clum A."/>
            <person name="Drula E."/>
            <person name="Henrissat B."/>
            <person name="Kohler A."/>
            <person name="Grigoriev I.V."/>
            <person name="Martin F.M."/>
            <person name="Hacquard S."/>
        </authorList>
    </citation>
    <scope>NUCLEOTIDE SEQUENCE</scope>
    <source>
        <strain evidence="2">MPI-CAGE-CH-0243</strain>
    </source>
</reference>
<dbReference type="InterPro" id="IPR000639">
    <property type="entry name" value="Epox_hydrolase-like"/>
</dbReference>
<evidence type="ECO:0000313" key="2">
    <source>
        <dbReference type="EMBL" id="KAH7117162.1"/>
    </source>
</evidence>
<name>A0A9P9DDX6_9PLEO</name>
<feature type="domain" description="AB hydrolase-1" evidence="1">
    <location>
        <begin position="35"/>
        <end position="243"/>
    </location>
</feature>
<dbReference type="GO" id="GO:0016020">
    <property type="term" value="C:membrane"/>
    <property type="evidence" value="ECO:0007669"/>
    <property type="project" value="TreeGrafter"/>
</dbReference>
<dbReference type="Pfam" id="PF12697">
    <property type="entry name" value="Abhydrolase_6"/>
    <property type="match status" value="1"/>
</dbReference>
<keyword evidence="2" id="KW-0378">Hydrolase</keyword>
<dbReference type="PANTHER" id="PTHR43798:SF33">
    <property type="entry name" value="HYDROLASE, PUTATIVE (AFU_ORTHOLOGUE AFUA_2G14860)-RELATED"/>
    <property type="match status" value="1"/>
</dbReference>
<organism evidence="2 3">
    <name type="scientific">Dendryphion nanum</name>
    <dbReference type="NCBI Taxonomy" id="256645"/>
    <lineage>
        <taxon>Eukaryota</taxon>
        <taxon>Fungi</taxon>
        <taxon>Dikarya</taxon>
        <taxon>Ascomycota</taxon>
        <taxon>Pezizomycotina</taxon>
        <taxon>Dothideomycetes</taxon>
        <taxon>Pleosporomycetidae</taxon>
        <taxon>Pleosporales</taxon>
        <taxon>Torulaceae</taxon>
        <taxon>Dendryphion</taxon>
    </lineage>
</organism>
<proteinExistence type="predicted"/>
<dbReference type="InterPro" id="IPR000073">
    <property type="entry name" value="AB_hydrolase_1"/>
</dbReference>
<dbReference type="EMBL" id="JAGMWT010000014">
    <property type="protein sequence ID" value="KAH7117162.1"/>
    <property type="molecule type" value="Genomic_DNA"/>
</dbReference>
<dbReference type="SUPFAM" id="SSF53474">
    <property type="entry name" value="alpha/beta-Hydrolases"/>
    <property type="match status" value="1"/>
</dbReference>
<dbReference type="PRINTS" id="PR00412">
    <property type="entry name" value="EPOXHYDRLASE"/>
</dbReference>
<dbReference type="GO" id="GO:0046464">
    <property type="term" value="P:acylglycerol catabolic process"/>
    <property type="evidence" value="ECO:0007669"/>
    <property type="project" value="TreeGrafter"/>
</dbReference>
<keyword evidence="3" id="KW-1185">Reference proteome</keyword>